<feature type="compositionally biased region" description="Acidic residues" evidence="1">
    <location>
        <begin position="242"/>
        <end position="261"/>
    </location>
</feature>
<gene>
    <name evidence="4" type="ORF">dnm_095520</name>
</gene>
<dbReference type="SUPFAM" id="SSF51126">
    <property type="entry name" value="Pectin lyase-like"/>
    <property type="match status" value="6"/>
</dbReference>
<dbReference type="Gene3D" id="2.160.20.10">
    <property type="entry name" value="Single-stranded right-handed beta-helix, Pectin lyase-like"/>
    <property type="match status" value="5"/>
</dbReference>
<feature type="domain" description="Filamentous haemagglutinin FhaB/tRNA nuclease CdiA-like TPS" evidence="3">
    <location>
        <begin position="40"/>
        <end position="148"/>
    </location>
</feature>
<reference evidence="4" key="1">
    <citation type="journal article" date="2021" name="Microb. Physiol.">
        <title>Proteogenomic Insights into the Physiology of Marine, Sulfate-Reducing, Filamentous Desulfonema limicola and Desulfonema magnum.</title>
        <authorList>
            <person name="Schnaars V."/>
            <person name="Wohlbrand L."/>
            <person name="Scheve S."/>
            <person name="Hinrichs C."/>
            <person name="Reinhardt R."/>
            <person name="Rabus R."/>
        </authorList>
    </citation>
    <scope>NUCLEOTIDE SEQUENCE</scope>
    <source>
        <strain evidence="4">4be13</strain>
    </source>
</reference>
<evidence type="ECO:0000259" key="3">
    <source>
        <dbReference type="SMART" id="SM00912"/>
    </source>
</evidence>
<dbReference type="Pfam" id="PF05860">
    <property type="entry name" value="TPS"/>
    <property type="match status" value="1"/>
</dbReference>
<dbReference type="SMART" id="SM00912">
    <property type="entry name" value="Haemagg_act"/>
    <property type="match status" value="1"/>
</dbReference>
<feature type="chain" id="PRO_5037225448" evidence="2">
    <location>
        <begin position="24"/>
        <end position="1875"/>
    </location>
</feature>
<feature type="region of interest" description="Disordered" evidence="1">
    <location>
        <begin position="242"/>
        <end position="264"/>
    </location>
</feature>
<dbReference type="InterPro" id="IPR011050">
    <property type="entry name" value="Pectin_lyase_fold/virulence"/>
</dbReference>
<accession>A0A975BXC4</accession>
<evidence type="ECO:0000256" key="1">
    <source>
        <dbReference type="SAM" id="MobiDB-lite"/>
    </source>
</evidence>
<feature type="region of interest" description="Disordered" evidence="1">
    <location>
        <begin position="1110"/>
        <end position="1137"/>
    </location>
</feature>
<protein>
    <submittedName>
        <fullName evidence="4">Filamentous hemagglutinin family N-terminal domain-containing protein, CHAT domain-containing</fullName>
    </submittedName>
</protein>
<evidence type="ECO:0000313" key="5">
    <source>
        <dbReference type="Proteomes" id="UP000663722"/>
    </source>
</evidence>
<keyword evidence="2" id="KW-0732">Signal</keyword>
<sequence length="1875" mass="195284">MKTVSQYFFVLFMLIVIAVPVHADGTHPRGIKLDGTLGNAGKLSLPGPDYEIKAEFGRQAGANLFHSFQQFNIHTDERATFSGPDSVQNIISRVTGGNVSWIDGRLGSAIPGADLYMLNPAGVMFGANASLDLSGSFHVSTADYLRLGQNERFYANPLESDVLSTAAPSAFGFLDDSVGKITFEGGEIAPRDDENDTGLLGVPEGETVSVIGGDIEIKGIFYRRQAIDDEGNPEFVKAVDENGEPVSDDEGNPVLATDEDGNPIPEMETVNLRDIKAPGGRINMAAVASEGEVIPSEFDLHVTSSEKGDITLSEKAALDVSGTGGGSVFIRGGQFVADNSGIRSETTGDRDGRVIDIQTDALSLGHGARISAETSGTGKGSDIRLKVSEDAVFSGYYDRMNSIKTVTRGQEEGAGDSGSIFIEAKNIDSENTTISTRTSGKGGGGDISLKASESVNLTMNPKNATNDLGCGPFYGVDVLGTYGENSGRAGNLSVDSKVISLRRGTVIASKAKGDGDPGDIRLKGTESVHSDFAWINSVNGGNISVEAKNIEIAKGSVVQAGTDGNADGGNIILNAEETVAFRGHTDELNGSEPSKIRVITQSSQEDAGDSGSLRIQAKSILFEDEASVSAGTKGVGNGGDIMLDADTISFSIYARILSETQGRGNAGDITLNADRVSFTKGAHILSETEGKGNGGNITLNASESVNFSDYYHLSGTYGTSSGIGLRSKSHGKSGTLVIGAKDISFQDGAYISGESYDKGKGGDVILKASETVNFSGHTLVKHICPDARGYGSTGIGMRTEHGGDKGDGDSGSLFIEAKNIRFDETANITSATYGSGKGADVNLKADESVIFSGKSSDDFGSSGISLITRSTDENSGTGGSLYVEAADIIFQEGSFIAANTHGKGKGGDVTLNADASVTFSGDSGQRWDNSEHLINSVENNKQWQTSGNPEWEDNYSYFICGTLSNSYSPDSIIITMYDLILPSGIYAETFYQGEDAGDAGTVQIEADNIYFKDGAFIQSETRGKGNAGNVILRARESLCFTGEASDPGLSSNVYAEVDARSNGGNGGDVLLEAEDILLDDGAKIVTSAFGPGNGGNVAINARETLTLTGADSKGWSSSIASSSNPKETGTPAGHGGNVFIEAGEMFLENGGQIASSSIAPQGKTSGQAGEVSIQVAGTTRLSGVNPHGENEDGFGSGIYARTRGVGDNSGNAGKITLETGSLIIKNGSVIESGTNCDADGGNIEIRAQDSVHISGDASGIQLKERAESQSEYLTGFSTENYNRSVSGVYSESEGADENAGRGGKIDLTAQNLTLSERGKISTSGAGGGKAGNITLNVSHLRLGTDASVSSESLTANVYNFADISERDKMALIPGDLINVADRGDGRSEKYIFTESGLMRIQSVYEASDIEELNGLSDKYAIAEGDVIEVEDTGDGKPGRFAYSSDKWSELGNSNALIVSIADDGQCAGEVICVPSQRLVVLNHITVAGTAELNELSEQGPFITDGFMANVTDTGNGSEARFVFYKNEWINAENALNIADQNTLFHLQAGTVANVANAGDGRPTSFFYSGKEWITLNDTRAVSNMTERDSLSSQTGDVVKVSDMGNGESETFLYAEGAWIKLLKGDAGTVAINADTLRMENGSSVSTSANGYGNAGNITLTAGTLEMGTQSQISSASNAVNLGGDAGEIKVSADNIRLTGNASLTTEAKGAGGGKINVNAANKIYLLNGKITSSVRLGKGEGGDVTTDSKLVILNHSPVEANAQDGDGGAVFIRTDNYIKSSDSKVTATSERGKHGTVRIEAPDIDITSGLTILPADYLDASQWMKAPCSGRSGADVSRFVIRGRDGAAAAPGDLQAGSPVWSDEPDSDDCPPGKK</sequence>
<dbReference type="KEGG" id="dmm:dnm_095520"/>
<feature type="signal peptide" evidence="2">
    <location>
        <begin position="1"/>
        <end position="23"/>
    </location>
</feature>
<dbReference type="NCBIfam" id="TIGR01901">
    <property type="entry name" value="adhes_NPXG"/>
    <property type="match status" value="1"/>
</dbReference>
<organism evidence="4 5">
    <name type="scientific">Desulfonema magnum</name>
    <dbReference type="NCBI Taxonomy" id="45655"/>
    <lineage>
        <taxon>Bacteria</taxon>
        <taxon>Pseudomonadati</taxon>
        <taxon>Thermodesulfobacteriota</taxon>
        <taxon>Desulfobacteria</taxon>
        <taxon>Desulfobacterales</taxon>
        <taxon>Desulfococcaceae</taxon>
        <taxon>Desulfonema</taxon>
    </lineage>
</organism>
<feature type="region of interest" description="Disordered" evidence="1">
    <location>
        <begin position="1848"/>
        <end position="1875"/>
    </location>
</feature>
<evidence type="ECO:0000256" key="2">
    <source>
        <dbReference type="SAM" id="SignalP"/>
    </source>
</evidence>
<proteinExistence type="predicted"/>
<keyword evidence="5" id="KW-1185">Reference proteome</keyword>
<evidence type="ECO:0000313" key="4">
    <source>
        <dbReference type="EMBL" id="QTA93451.1"/>
    </source>
</evidence>
<dbReference type="InterPro" id="IPR012334">
    <property type="entry name" value="Pectin_lyas_fold"/>
</dbReference>
<name>A0A975BXC4_9BACT</name>
<dbReference type="InterPro" id="IPR008638">
    <property type="entry name" value="FhaB/CdiA-like_TPS"/>
</dbReference>
<dbReference type="EMBL" id="CP061800">
    <property type="protein sequence ID" value="QTA93451.1"/>
    <property type="molecule type" value="Genomic_DNA"/>
</dbReference>
<dbReference type="Proteomes" id="UP000663722">
    <property type="component" value="Chromosome"/>
</dbReference>
<feature type="compositionally biased region" description="Low complexity" evidence="1">
    <location>
        <begin position="1112"/>
        <end position="1123"/>
    </location>
</feature>